<accession>A0A3E0HMG6</accession>
<evidence type="ECO:0000256" key="3">
    <source>
        <dbReference type="ARBA" id="ARBA00022801"/>
    </source>
</evidence>
<evidence type="ECO:0000313" key="5">
    <source>
        <dbReference type="EMBL" id="REH47530.1"/>
    </source>
</evidence>
<dbReference type="InterPro" id="IPR005320">
    <property type="entry name" value="Peptidase_S51"/>
</dbReference>
<dbReference type="InterPro" id="IPR029062">
    <property type="entry name" value="Class_I_gatase-like"/>
</dbReference>
<proteinExistence type="inferred from homology"/>
<dbReference type="RefSeq" id="WP_115901632.1">
    <property type="nucleotide sequence ID" value="NZ_QUNS01000006.1"/>
</dbReference>
<dbReference type="SUPFAM" id="SSF52317">
    <property type="entry name" value="Class I glutamine amidotransferase-like"/>
    <property type="match status" value="1"/>
</dbReference>
<dbReference type="GO" id="GO:0006508">
    <property type="term" value="P:proteolysis"/>
    <property type="evidence" value="ECO:0007669"/>
    <property type="project" value="UniProtKB-KW"/>
</dbReference>
<evidence type="ECO:0000256" key="2">
    <source>
        <dbReference type="ARBA" id="ARBA00022670"/>
    </source>
</evidence>
<dbReference type="Gene3D" id="3.40.50.880">
    <property type="match status" value="1"/>
</dbReference>
<keyword evidence="6" id="KW-1185">Reference proteome</keyword>
<evidence type="ECO:0000313" key="6">
    <source>
        <dbReference type="Proteomes" id="UP000256884"/>
    </source>
</evidence>
<comment type="similarity">
    <text evidence="1">Belongs to the peptidase S51 family.</text>
</comment>
<evidence type="ECO:0000256" key="4">
    <source>
        <dbReference type="ARBA" id="ARBA00022825"/>
    </source>
</evidence>
<dbReference type="GO" id="GO:0008236">
    <property type="term" value="F:serine-type peptidase activity"/>
    <property type="evidence" value="ECO:0007669"/>
    <property type="project" value="UniProtKB-KW"/>
</dbReference>
<dbReference type="EMBL" id="QUNS01000006">
    <property type="protein sequence ID" value="REH47530.1"/>
    <property type="molecule type" value="Genomic_DNA"/>
</dbReference>
<dbReference type="Proteomes" id="UP000256884">
    <property type="component" value="Unassembled WGS sequence"/>
</dbReference>
<dbReference type="OrthoDB" id="3373764at2"/>
<sequence>MKKLFLTSSFIDVYKYFKSFVGNTKGKTITFIPTASVKEEYTGYVDNDRKAFEELGVIIDELDISNTSKNKIEETIQKNDFIYISGGNTFYLLQELKVSGSDEIIRNEIKKGKPYVGASAGSIILSKNIQFVEKMDDKSKAEKLVNYDALNLVDFYTLPHHTNEPFKQIVEEIITDYNNKINLLPISNTEAILVSGGTTEIVGTK</sequence>
<keyword evidence="4" id="KW-0720">Serine protease</keyword>
<dbReference type="PANTHER" id="PTHR20842:SF0">
    <property type="entry name" value="ALPHA-ASPARTYL DIPEPTIDASE"/>
    <property type="match status" value="1"/>
</dbReference>
<protein>
    <submittedName>
        <fullName evidence="5">Dipeptidase E</fullName>
    </submittedName>
</protein>
<evidence type="ECO:0000256" key="1">
    <source>
        <dbReference type="ARBA" id="ARBA00006534"/>
    </source>
</evidence>
<comment type="caution">
    <text evidence="5">The sequence shown here is derived from an EMBL/GenBank/DDBJ whole genome shotgun (WGS) entry which is preliminary data.</text>
</comment>
<gene>
    <name evidence="5" type="ORF">C7448_106151</name>
</gene>
<organism evidence="5 6">
    <name type="scientific">Tenacibaculum gallaicum</name>
    <dbReference type="NCBI Taxonomy" id="561505"/>
    <lineage>
        <taxon>Bacteria</taxon>
        <taxon>Pseudomonadati</taxon>
        <taxon>Bacteroidota</taxon>
        <taxon>Flavobacteriia</taxon>
        <taxon>Flavobacteriales</taxon>
        <taxon>Flavobacteriaceae</taxon>
        <taxon>Tenacibaculum</taxon>
    </lineage>
</organism>
<name>A0A3E0HMG6_9FLAO</name>
<keyword evidence="3" id="KW-0378">Hydrolase</keyword>
<dbReference type="Pfam" id="PF03575">
    <property type="entry name" value="Peptidase_S51"/>
    <property type="match status" value="1"/>
</dbReference>
<dbReference type="AlphaFoldDB" id="A0A3E0HMG6"/>
<reference evidence="5 6" key="1">
    <citation type="submission" date="2018-08" db="EMBL/GenBank/DDBJ databases">
        <title>Genomic Encyclopedia of Type Strains, Phase IV (KMG-IV): sequencing the most valuable type-strain genomes for metagenomic binning, comparative biology and taxonomic classification.</title>
        <authorList>
            <person name="Goeker M."/>
        </authorList>
    </citation>
    <scope>NUCLEOTIDE SEQUENCE [LARGE SCALE GENOMIC DNA]</scope>
    <source>
        <strain evidence="5 6">DSM 18841</strain>
    </source>
</reference>
<dbReference type="PANTHER" id="PTHR20842">
    <property type="entry name" value="PROTEASE S51 ALPHA-ASPARTYL DIPEPTIDASE"/>
    <property type="match status" value="1"/>
</dbReference>
<dbReference type="FunFam" id="3.40.50.880:FF:000094">
    <property type="entry name" value="Uncharacterized peptidase Lmo0363"/>
    <property type="match status" value="1"/>
</dbReference>
<keyword evidence="2" id="KW-0645">Protease</keyword>